<dbReference type="AlphaFoldDB" id="A0AAD6WEF8"/>
<evidence type="ECO:0000313" key="1">
    <source>
        <dbReference type="EMBL" id="KAJ7009307.1"/>
    </source>
</evidence>
<sequence>MGETERIGEEIDISYLEVEAAYFQFCYSHRFLYSGEASEYLPCWKSHYHVPQSAFTSLMKVFVNMKSLKIKLCPFPSLISCYGVHHGHAFTVKLMEEGTNNKILSIAGSLSLDDEGMFYLEKIENSLILSFSVVILCHQPKTLSRAVTLSAGIQGHSSEVNKSWPMNLQNLVYWLKKHEENKHHLGEKLWLVHKWKGERCNVNKLIVEERHSYGSEGKAQYRSEGNVFMESEQVARFRALSSKTRVDESWLKDPQNLVCWLENHEENKHQLAEKLWLIHKWKERDAT</sequence>
<dbReference type="Proteomes" id="UP001164929">
    <property type="component" value="Chromosome 1"/>
</dbReference>
<reference evidence="1 2" key="1">
    <citation type="journal article" date="2023" name="Mol. Ecol. Resour.">
        <title>Chromosome-level genome assembly of a triploid poplar Populus alba 'Berolinensis'.</title>
        <authorList>
            <person name="Chen S."/>
            <person name="Yu Y."/>
            <person name="Wang X."/>
            <person name="Wang S."/>
            <person name="Zhang T."/>
            <person name="Zhou Y."/>
            <person name="He R."/>
            <person name="Meng N."/>
            <person name="Wang Y."/>
            <person name="Liu W."/>
            <person name="Liu Z."/>
            <person name="Liu J."/>
            <person name="Guo Q."/>
            <person name="Huang H."/>
            <person name="Sederoff R.R."/>
            <person name="Wang G."/>
            <person name="Qu G."/>
            <person name="Chen S."/>
        </authorList>
    </citation>
    <scope>NUCLEOTIDE SEQUENCE [LARGE SCALE GENOMIC DNA]</scope>
    <source>
        <strain evidence="1">SC-2020</strain>
    </source>
</reference>
<keyword evidence="2" id="KW-1185">Reference proteome</keyword>
<accession>A0AAD6WEF8</accession>
<name>A0AAD6WEF8_9ROSI</name>
<protein>
    <submittedName>
        <fullName evidence="1">Uncharacterized protein</fullName>
    </submittedName>
</protein>
<organism evidence="1 2">
    <name type="scientific">Populus alba x Populus x berolinensis</name>
    <dbReference type="NCBI Taxonomy" id="444605"/>
    <lineage>
        <taxon>Eukaryota</taxon>
        <taxon>Viridiplantae</taxon>
        <taxon>Streptophyta</taxon>
        <taxon>Embryophyta</taxon>
        <taxon>Tracheophyta</taxon>
        <taxon>Spermatophyta</taxon>
        <taxon>Magnoliopsida</taxon>
        <taxon>eudicotyledons</taxon>
        <taxon>Gunneridae</taxon>
        <taxon>Pentapetalae</taxon>
        <taxon>rosids</taxon>
        <taxon>fabids</taxon>
        <taxon>Malpighiales</taxon>
        <taxon>Salicaceae</taxon>
        <taxon>Saliceae</taxon>
        <taxon>Populus</taxon>
    </lineage>
</organism>
<proteinExistence type="predicted"/>
<dbReference type="EMBL" id="JAQIZT010000001">
    <property type="protein sequence ID" value="KAJ7009307.1"/>
    <property type="molecule type" value="Genomic_DNA"/>
</dbReference>
<evidence type="ECO:0000313" key="2">
    <source>
        <dbReference type="Proteomes" id="UP001164929"/>
    </source>
</evidence>
<gene>
    <name evidence="1" type="ORF">NC653_000080</name>
</gene>
<comment type="caution">
    <text evidence="1">The sequence shown here is derived from an EMBL/GenBank/DDBJ whole genome shotgun (WGS) entry which is preliminary data.</text>
</comment>